<dbReference type="Pfam" id="PF00593">
    <property type="entry name" value="TonB_dep_Rec_b-barrel"/>
    <property type="match status" value="1"/>
</dbReference>
<dbReference type="AlphaFoldDB" id="A0A2G8TGP0"/>
<comment type="similarity">
    <text evidence="2 10 11">Belongs to the TonB-dependent receptor family.</text>
</comment>
<evidence type="ECO:0000256" key="1">
    <source>
        <dbReference type="ARBA" id="ARBA00004571"/>
    </source>
</evidence>
<dbReference type="Pfam" id="PF07715">
    <property type="entry name" value="Plug"/>
    <property type="match status" value="1"/>
</dbReference>
<feature type="compositionally biased region" description="Polar residues" evidence="12">
    <location>
        <begin position="268"/>
        <end position="278"/>
    </location>
</feature>
<feature type="signal peptide" evidence="13">
    <location>
        <begin position="1"/>
        <end position="32"/>
    </location>
</feature>
<feature type="chain" id="PRO_5013715164" evidence="13">
    <location>
        <begin position="33"/>
        <end position="906"/>
    </location>
</feature>
<keyword evidence="4 10" id="KW-1134">Transmembrane beta strand</keyword>
<dbReference type="InterPro" id="IPR000531">
    <property type="entry name" value="Beta-barrel_TonB"/>
</dbReference>
<feature type="region of interest" description="Disordered" evidence="12">
    <location>
        <begin position="256"/>
        <end position="278"/>
    </location>
</feature>
<protein>
    <submittedName>
        <fullName evidence="16">Energy transducer TonB</fullName>
    </submittedName>
</protein>
<dbReference type="OrthoDB" id="8530571at2"/>
<evidence type="ECO:0000256" key="12">
    <source>
        <dbReference type="SAM" id="MobiDB-lite"/>
    </source>
</evidence>
<reference evidence="16 17" key="1">
    <citation type="submission" date="2017-10" db="EMBL/GenBank/DDBJ databases">
        <title>Massilia psychrophilum sp. nov., a novel purple-pigmented bacterium isolated from Tianshan glacier, Xinjiang Municipality, China.</title>
        <authorList>
            <person name="Wang H."/>
        </authorList>
    </citation>
    <scope>NUCLEOTIDE SEQUENCE [LARGE SCALE GENOMIC DNA]</scope>
    <source>
        <strain evidence="16 17">JCM 30074</strain>
    </source>
</reference>
<keyword evidence="3 10" id="KW-0813">Transport</keyword>
<keyword evidence="17" id="KW-1185">Reference proteome</keyword>
<dbReference type="PANTHER" id="PTHR47234">
    <property type="match status" value="1"/>
</dbReference>
<dbReference type="InterPro" id="IPR037066">
    <property type="entry name" value="Plug_dom_sf"/>
</dbReference>
<evidence type="ECO:0000256" key="5">
    <source>
        <dbReference type="ARBA" id="ARBA00022692"/>
    </source>
</evidence>
<accession>A0A2G8TGP0</accession>
<evidence type="ECO:0000313" key="17">
    <source>
        <dbReference type="Proteomes" id="UP000230390"/>
    </source>
</evidence>
<evidence type="ECO:0000256" key="7">
    <source>
        <dbReference type="ARBA" id="ARBA00023136"/>
    </source>
</evidence>
<comment type="subcellular location">
    <subcellularLocation>
        <location evidence="1 10">Cell outer membrane</location>
        <topology evidence="1 10">Multi-pass membrane protein</topology>
    </subcellularLocation>
</comment>
<dbReference type="SUPFAM" id="SSF56935">
    <property type="entry name" value="Porins"/>
    <property type="match status" value="1"/>
</dbReference>
<evidence type="ECO:0000256" key="8">
    <source>
        <dbReference type="ARBA" id="ARBA00023170"/>
    </source>
</evidence>
<dbReference type="InterPro" id="IPR012910">
    <property type="entry name" value="Plug_dom"/>
</dbReference>
<evidence type="ECO:0000256" key="3">
    <source>
        <dbReference type="ARBA" id="ARBA00022448"/>
    </source>
</evidence>
<dbReference type="InterPro" id="IPR039426">
    <property type="entry name" value="TonB-dep_rcpt-like"/>
</dbReference>
<keyword evidence="8" id="KW-0675">Receptor</keyword>
<dbReference type="GO" id="GO:0009279">
    <property type="term" value="C:cell outer membrane"/>
    <property type="evidence" value="ECO:0007669"/>
    <property type="project" value="UniProtKB-SubCell"/>
</dbReference>
<proteinExistence type="inferred from homology"/>
<evidence type="ECO:0000256" key="9">
    <source>
        <dbReference type="ARBA" id="ARBA00023237"/>
    </source>
</evidence>
<organism evidence="16 17">
    <name type="scientific">Massilia eurypsychrophila</name>
    <dbReference type="NCBI Taxonomy" id="1485217"/>
    <lineage>
        <taxon>Bacteria</taxon>
        <taxon>Pseudomonadati</taxon>
        <taxon>Pseudomonadota</taxon>
        <taxon>Betaproteobacteria</taxon>
        <taxon>Burkholderiales</taxon>
        <taxon>Oxalobacteraceae</taxon>
        <taxon>Telluria group</taxon>
        <taxon>Massilia</taxon>
    </lineage>
</organism>
<dbReference type="PROSITE" id="PS52016">
    <property type="entry name" value="TONB_DEPENDENT_REC_3"/>
    <property type="match status" value="1"/>
</dbReference>
<feature type="domain" description="TonB-dependent receptor-like beta-barrel" evidence="14">
    <location>
        <begin position="367"/>
        <end position="868"/>
    </location>
</feature>
<keyword evidence="13" id="KW-0732">Signal</keyword>
<keyword evidence="5 10" id="KW-0812">Transmembrane</keyword>
<dbReference type="InterPro" id="IPR036942">
    <property type="entry name" value="Beta-barrel_TonB_sf"/>
</dbReference>
<evidence type="ECO:0000256" key="10">
    <source>
        <dbReference type="PROSITE-ProRule" id="PRU01360"/>
    </source>
</evidence>
<dbReference type="Proteomes" id="UP000230390">
    <property type="component" value="Unassembled WGS sequence"/>
</dbReference>
<dbReference type="CDD" id="cd01347">
    <property type="entry name" value="ligand_gated_channel"/>
    <property type="match status" value="1"/>
</dbReference>
<evidence type="ECO:0000256" key="6">
    <source>
        <dbReference type="ARBA" id="ARBA00023077"/>
    </source>
</evidence>
<name>A0A2G8TGP0_9BURK</name>
<dbReference type="PANTHER" id="PTHR47234:SF2">
    <property type="entry name" value="TONB-DEPENDENT RECEPTOR"/>
    <property type="match status" value="1"/>
</dbReference>
<dbReference type="Gene3D" id="2.40.170.20">
    <property type="entry name" value="TonB-dependent receptor, beta-barrel domain"/>
    <property type="match status" value="1"/>
</dbReference>
<dbReference type="EMBL" id="PDOC01000004">
    <property type="protein sequence ID" value="PIL45206.1"/>
    <property type="molecule type" value="Genomic_DNA"/>
</dbReference>
<keyword evidence="6 11" id="KW-0798">TonB box</keyword>
<evidence type="ECO:0000256" key="2">
    <source>
        <dbReference type="ARBA" id="ARBA00009810"/>
    </source>
</evidence>
<evidence type="ECO:0000313" key="16">
    <source>
        <dbReference type="EMBL" id="PIL45206.1"/>
    </source>
</evidence>
<keyword evidence="7 10" id="KW-0472">Membrane</keyword>
<evidence type="ECO:0000259" key="15">
    <source>
        <dbReference type="Pfam" id="PF07715"/>
    </source>
</evidence>
<keyword evidence="9 10" id="KW-0998">Cell outer membrane</keyword>
<evidence type="ECO:0000256" key="4">
    <source>
        <dbReference type="ARBA" id="ARBA00022452"/>
    </source>
</evidence>
<evidence type="ECO:0000259" key="14">
    <source>
        <dbReference type="Pfam" id="PF00593"/>
    </source>
</evidence>
<evidence type="ECO:0000256" key="11">
    <source>
        <dbReference type="RuleBase" id="RU003357"/>
    </source>
</evidence>
<gene>
    <name evidence="16" type="ORF">CR105_08390</name>
</gene>
<dbReference type="RefSeq" id="WP_099788001.1">
    <property type="nucleotide sequence ID" value="NZ_JBHLYV010000031.1"/>
</dbReference>
<feature type="domain" description="TonB-dependent receptor plug" evidence="15">
    <location>
        <begin position="57"/>
        <end position="169"/>
    </location>
</feature>
<sequence length="906" mass="96612">MLNETVLSRSIRVMCASGAIVVGLGMSSAVMAQQAADSAPMQRVEITGSAIKRIDAETAVPITVIKMEDLKKQGVTTIEQVMGNLTVSQSSQGTSQVVGLGTGGASYADLRGIGANKTLVLLNGRRLANNAFDSSSPDLNMIPFAALERVEVLRDGASALYGSDAVGGVINFITKKDFRGGTASVGVDSPQHPGGKSKSANFGFGFGDLDTDGYNIFGVIDHQEQQAITGTQRDFNRRYPGGLSPTTSPANYFQDDKSGNPAAPGCTSAPNLIPSSDRTSCQMTTSSFVDYVPRSQRDSALVKGTFKLNADHQLSLEALKTQSTVRSQIAPVPYGGLRQNRTRLDGSLNPFYPGNPGAVTPNIPLSPTFTGNTGTLPAGAKPGFINVKWRDLPNGPRADENINDQQRFVASLSGVIAGWDYEAALTYNENKVKENLKGYSDGGMITAGVLNGIINPFGEQTAAGTALINAAALDGTVRTAKGKTTGADAHASRELGDWMGAGRKAALAVGAQYSKEQFLSVAEKEYASKVVASTGIDPESRDEGTRKVYAAYAELNVPLLSTLDVTAAIRYDKYSDFGSSTNPKFGFRFQPTKTVLLRGSYSTGFRAPSLYEINAAQTYTNTSQRNDPVNCPGGKAIPGKPTAANCNQQFQALYGGNKNLDPETSKNATIGLMIEPVKDLNIGIDLWAIQLKDSIGSISEDDVFDNPGLYPGVYKRTAAGNLATDGSQCPDPVTCGYVDLRNLNLGGVNTNGIDLSLAYKMRVGSIGNFALNSTNTYVRKYEYQNSEGGVWNQNVGIFSGAGPVFRWQNTTSINWSKGSLSAGLTGRYKTGYLDQDEETRVASYTTFDAFAAYAMPKGFGLTVGVRNLADRAPPLSYQTNTFQAGFDPRYTDPIGRTYYVRGTYNF</sequence>
<dbReference type="Gene3D" id="2.170.130.10">
    <property type="entry name" value="TonB-dependent receptor, plug domain"/>
    <property type="match status" value="1"/>
</dbReference>
<comment type="caution">
    <text evidence="16">The sequence shown here is derived from an EMBL/GenBank/DDBJ whole genome shotgun (WGS) entry which is preliminary data.</text>
</comment>
<evidence type="ECO:0000256" key="13">
    <source>
        <dbReference type="SAM" id="SignalP"/>
    </source>
</evidence>